<feature type="domain" description="PAS" evidence="2">
    <location>
        <begin position="7"/>
        <end position="55"/>
    </location>
</feature>
<comment type="caution">
    <text evidence="3">The sequence shown here is derived from an EMBL/GenBank/DDBJ whole genome shotgun (WGS) entry which is preliminary data.</text>
</comment>
<dbReference type="PANTHER" id="PTHR43156">
    <property type="entry name" value="STAGE II SPORULATION PROTEIN E-RELATED"/>
    <property type="match status" value="1"/>
</dbReference>
<dbReference type="InterPro" id="IPR036457">
    <property type="entry name" value="PPM-type-like_dom_sf"/>
</dbReference>
<dbReference type="PROSITE" id="PS50112">
    <property type="entry name" value="PAS"/>
    <property type="match status" value="1"/>
</dbReference>
<dbReference type="Pfam" id="PF00989">
    <property type="entry name" value="PAS"/>
    <property type="match status" value="1"/>
</dbReference>
<name>A0ABU8RMT9_9ACTN</name>
<proteinExistence type="predicted"/>
<evidence type="ECO:0000259" key="2">
    <source>
        <dbReference type="PROSITE" id="PS50112"/>
    </source>
</evidence>
<keyword evidence="1" id="KW-0378">Hydrolase</keyword>
<evidence type="ECO:0000313" key="4">
    <source>
        <dbReference type="Proteomes" id="UP001387100"/>
    </source>
</evidence>
<dbReference type="SMART" id="SM00065">
    <property type="entry name" value="GAF"/>
    <property type="match status" value="1"/>
</dbReference>
<reference evidence="3 4" key="1">
    <citation type="journal article" date="2017" name="Int. J. Syst. Evol. Microbiol.">
        <title>Pseudokineococcus basanitobsidens sp. nov., isolated from volcanic rock.</title>
        <authorList>
            <person name="Lee D.W."/>
            <person name="Park M.Y."/>
            <person name="Kim J.J."/>
            <person name="Kim B.S."/>
        </authorList>
    </citation>
    <scope>NUCLEOTIDE SEQUENCE [LARGE SCALE GENOMIC DNA]</scope>
    <source>
        <strain evidence="3 4">DSM 103726</strain>
    </source>
</reference>
<dbReference type="InterPro" id="IPR013767">
    <property type="entry name" value="PAS_fold"/>
</dbReference>
<dbReference type="SMART" id="SM00331">
    <property type="entry name" value="PP2C_SIG"/>
    <property type="match status" value="1"/>
</dbReference>
<dbReference type="InterPro" id="IPR003018">
    <property type="entry name" value="GAF"/>
</dbReference>
<dbReference type="EMBL" id="JBBIAA010000022">
    <property type="protein sequence ID" value="MEJ5946404.1"/>
    <property type="molecule type" value="Genomic_DNA"/>
</dbReference>
<dbReference type="PANTHER" id="PTHR43156:SF2">
    <property type="entry name" value="STAGE II SPORULATION PROTEIN E"/>
    <property type="match status" value="1"/>
</dbReference>
<sequence>MDAPAYAPAALLRALEAARDGLFVVGADEAVTYVNAAAADVLGAPAEELVGRPLVELRPAEGGLLQGAVAAARTTDGSASVFDGYDTGLELWLEGEATETGEDVVVALRTTDARRARDRRAQRLTEDLERALDRAHLLLRLSEAVARPRTVAEVADVVARVALSGFSATFAGIALVSPDQRTMAYVSLAPLPEETGQAWAVFPFDAHTPPSTTARTGRAHLHQSRAEALVDFPDLLPDLETAGVHALAHLPLVAGDAVLGTLAVTWPHEHALSDEERGLLSVFAGYTAQAIQRALLLEQRGHVAETLQRAMLTDLPQPDSLELAALYRTAARTNRVGGDWYDAVVSPDGATVLVIGDVAGHDVEAAARMGELRAMLRGFAADRDEPPSALLARLDRAMARLLPGSTATAVVMRVEQPDEDTGTGRRTLRWSRAGHPAPLLRAPDGTVTALRGAGDLLLGVWPEDPRGDRTVEPTVGSTVLLYTDGVVERRDLGVSEGTAALEAALAELGGLPLRELLDRLVQRLALDAEDDVALLALRLHPPR</sequence>
<dbReference type="RefSeq" id="WP_339575787.1">
    <property type="nucleotide sequence ID" value="NZ_JBBIAA010000022.1"/>
</dbReference>
<dbReference type="InterPro" id="IPR000014">
    <property type="entry name" value="PAS"/>
</dbReference>
<evidence type="ECO:0000256" key="1">
    <source>
        <dbReference type="ARBA" id="ARBA00022801"/>
    </source>
</evidence>
<dbReference type="SUPFAM" id="SSF55785">
    <property type="entry name" value="PYP-like sensor domain (PAS domain)"/>
    <property type="match status" value="1"/>
</dbReference>
<dbReference type="InterPro" id="IPR029016">
    <property type="entry name" value="GAF-like_dom_sf"/>
</dbReference>
<dbReference type="SMART" id="SM00091">
    <property type="entry name" value="PAS"/>
    <property type="match status" value="1"/>
</dbReference>
<dbReference type="Gene3D" id="3.30.450.20">
    <property type="entry name" value="PAS domain"/>
    <property type="match status" value="1"/>
</dbReference>
<dbReference type="SUPFAM" id="SSF55781">
    <property type="entry name" value="GAF domain-like"/>
    <property type="match status" value="1"/>
</dbReference>
<dbReference type="Gene3D" id="3.60.40.10">
    <property type="entry name" value="PPM-type phosphatase domain"/>
    <property type="match status" value="1"/>
</dbReference>
<dbReference type="InterPro" id="IPR052016">
    <property type="entry name" value="Bact_Sigma-Reg"/>
</dbReference>
<organism evidence="3 4">
    <name type="scientific">Pseudokineococcus basanitobsidens</name>
    <dbReference type="NCBI Taxonomy" id="1926649"/>
    <lineage>
        <taxon>Bacteria</taxon>
        <taxon>Bacillati</taxon>
        <taxon>Actinomycetota</taxon>
        <taxon>Actinomycetes</taxon>
        <taxon>Kineosporiales</taxon>
        <taxon>Kineosporiaceae</taxon>
        <taxon>Pseudokineococcus</taxon>
    </lineage>
</organism>
<dbReference type="InterPro" id="IPR035965">
    <property type="entry name" value="PAS-like_dom_sf"/>
</dbReference>
<dbReference type="Gene3D" id="3.30.450.40">
    <property type="match status" value="1"/>
</dbReference>
<keyword evidence="4" id="KW-1185">Reference proteome</keyword>
<dbReference type="Proteomes" id="UP001387100">
    <property type="component" value="Unassembled WGS sequence"/>
</dbReference>
<protein>
    <submittedName>
        <fullName evidence="3">SpoIIE family protein phosphatase</fullName>
    </submittedName>
</protein>
<dbReference type="Pfam" id="PF07228">
    <property type="entry name" value="SpoIIE"/>
    <property type="match status" value="1"/>
</dbReference>
<accession>A0ABU8RMT9</accession>
<evidence type="ECO:0000313" key="3">
    <source>
        <dbReference type="EMBL" id="MEJ5946404.1"/>
    </source>
</evidence>
<dbReference type="Pfam" id="PF13185">
    <property type="entry name" value="GAF_2"/>
    <property type="match status" value="1"/>
</dbReference>
<gene>
    <name evidence="3" type="ORF">WDZ17_13990</name>
</gene>
<dbReference type="InterPro" id="IPR001932">
    <property type="entry name" value="PPM-type_phosphatase-like_dom"/>
</dbReference>
<dbReference type="CDD" id="cd00130">
    <property type="entry name" value="PAS"/>
    <property type="match status" value="1"/>
</dbReference>